<dbReference type="InterPro" id="IPR001667">
    <property type="entry name" value="DDH_dom"/>
</dbReference>
<dbReference type="Gene3D" id="3.10.310.30">
    <property type="match status" value="1"/>
</dbReference>
<dbReference type="SUPFAM" id="SSF51735">
    <property type="entry name" value="NAD(P)-binding Rossmann-fold domains"/>
    <property type="match status" value="1"/>
</dbReference>
<dbReference type="Pfam" id="PF02272">
    <property type="entry name" value="DHHA1"/>
    <property type="match status" value="1"/>
</dbReference>
<dbReference type="InterPro" id="IPR038763">
    <property type="entry name" value="DHH_sf"/>
</dbReference>
<accession>A0A0W1RWL1</accession>
<dbReference type="InterPro" id="IPR051319">
    <property type="entry name" value="Oligoribo/pAp-PDE_c-di-AMP_PDE"/>
</dbReference>
<protein>
    <submittedName>
        <fullName evidence="3">Phosphoesterase</fullName>
    </submittedName>
</protein>
<dbReference type="RefSeq" id="WP_058573165.1">
    <property type="nucleotide sequence ID" value="NZ_LOPV01000471.1"/>
</dbReference>
<name>A0A0W1RWL1_9EURY</name>
<evidence type="ECO:0000313" key="3">
    <source>
        <dbReference type="EMBL" id="KTG18088.1"/>
    </source>
</evidence>
<gene>
    <name evidence="3" type="ORF">AUR66_02575</name>
</gene>
<dbReference type="PANTHER" id="PTHR47618">
    <property type="entry name" value="BIFUNCTIONAL OLIGORIBONUCLEASE AND PAP PHOSPHATASE NRNA"/>
    <property type="match status" value="1"/>
</dbReference>
<dbReference type="Gene3D" id="3.90.1640.10">
    <property type="entry name" value="inorganic pyrophosphatase (n-terminal core)"/>
    <property type="match status" value="1"/>
</dbReference>
<dbReference type="AlphaFoldDB" id="A0A0W1RWL1"/>
<dbReference type="Gene3D" id="3.40.50.720">
    <property type="entry name" value="NAD(P)-binding Rossmann-like Domain"/>
    <property type="match status" value="1"/>
</dbReference>
<evidence type="ECO:0000259" key="2">
    <source>
        <dbReference type="Pfam" id="PF02272"/>
    </source>
</evidence>
<dbReference type="OrthoDB" id="350705at2157"/>
<reference evidence="3 4" key="1">
    <citation type="submission" date="2015-12" db="EMBL/GenBank/DDBJ databases">
        <title>Haloferax profundi sp. nov. isolated from the Discovery deep brine-seawater interface in the Red Sea.</title>
        <authorList>
            <person name="Zhang G."/>
            <person name="Stingl U."/>
            <person name="Rashid M."/>
        </authorList>
    </citation>
    <scope>NUCLEOTIDE SEQUENCE [LARGE SCALE GENOMIC DNA]</scope>
    <source>
        <strain evidence="3 4">SB29</strain>
    </source>
</reference>
<organism evidence="3 4">
    <name type="scientific">Haloferax profundi</name>
    <dbReference type="NCBI Taxonomy" id="1544718"/>
    <lineage>
        <taxon>Archaea</taxon>
        <taxon>Methanobacteriati</taxon>
        <taxon>Methanobacteriota</taxon>
        <taxon>Stenosarchaea group</taxon>
        <taxon>Halobacteria</taxon>
        <taxon>Halobacteriales</taxon>
        <taxon>Haloferacaceae</taxon>
        <taxon>Haloferax</taxon>
    </lineage>
</organism>
<comment type="caution">
    <text evidence="3">The sequence shown here is derived from an EMBL/GenBank/DDBJ whole genome shotgun (WGS) entry which is preliminary data.</text>
</comment>
<dbReference type="Pfam" id="PF01368">
    <property type="entry name" value="DHH"/>
    <property type="match status" value="1"/>
</dbReference>
<dbReference type="SUPFAM" id="SSF64182">
    <property type="entry name" value="DHH phosphoesterases"/>
    <property type="match status" value="1"/>
</dbReference>
<dbReference type="PANTHER" id="PTHR47618:SF1">
    <property type="entry name" value="BIFUNCTIONAL OLIGORIBONUCLEASE AND PAP PHOSPHATASE NRNA"/>
    <property type="match status" value="1"/>
</dbReference>
<sequence>MVRRLVLGCGGLEGSFVETLADRPGSVVVVTDRKGRADDFRADGVAATAGDPNDPTNYPEHTDVVIVGGDSTDENRDVARTARDHFPDASLVVYLGTDGSESARAEIERVADETIDPTRLVADRIYDAVGSSHSERLNRLMRVLRSLDGRLAIVMHDNPDPDAIASGLALQAISKRANVESDVCYFGDISHQENRALVNLLDLNLRVLDGTPEPDEYAGFALVDHSRPGVNDRLPADTTVDIVVDHHPPRAPVEARYVDLRSGVGATSTLLTEYLRRLGIVPSTQVATALLFGIQVDTNDFTREVSTADFEAAAYLFPHVDTDLLARVETPSMTSDTMETLARSIANRDVRGEVLTSNVGDIRERDALAQAADYLLGMDGVDVSVVYGLMDGTVYVSGRAHGGRVDLGEMFRDALGPIGSAGGHADMAGAQIPLGILDDVGDDSRESLATIVTDIVAGRLFETLEHAPSTPRLDVDVTFEYPLDK</sequence>
<dbReference type="EMBL" id="LOPV01000471">
    <property type="protein sequence ID" value="KTG18088.1"/>
    <property type="molecule type" value="Genomic_DNA"/>
</dbReference>
<dbReference type="InterPro" id="IPR036291">
    <property type="entry name" value="NAD(P)-bd_dom_sf"/>
</dbReference>
<dbReference type="InterPro" id="IPR003156">
    <property type="entry name" value="DHHA1_dom"/>
</dbReference>
<evidence type="ECO:0000313" key="4">
    <source>
        <dbReference type="Proteomes" id="UP000053157"/>
    </source>
</evidence>
<dbReference type="GO" id="GO:0003676">
    <property type="term" value="F:nucleic acid binding"/>
    <property type="evidence" value="ECO:0007669"/>
    <property type="project" value="InterPro"/>
</dbReference>
<proteinExistence type="predicted"/>
<feature type="domain" description="DHHA1" evidence="2">
    <location>
        <begin position="353"/>
        <end position="435"/>
    </location>
</feature>
<feature type="domain" description="DDH" evidence="1">
    <location>
        <begin position="152"/>
        <end position="294"/>
    </location>
</feature>
<keyword evidence="4" id="KW-1185">Reference proteome</keyword>
<evidence type="ECO:0000259" key="1">
    <source>
        <dbReference type="Pfam" id="PF01368"/>
    </source>
</evidence>
<dbReference type="Proteomes" id="UP000053157">
    <property type="component" value="Unassembled WGS sequence"/>
</dbReference>